<keyword evidence="3 5" id="KW-0949">S-adenosyl-L-methionine</keyword>
<dbReference type="PROSITE" id="PS00092">
    <property type="entry name" value="N6_MTASE"/>
    <property type="match status" value="1"/>
</dbReference>
<proteinExistence type="inferred from homology"/>
<comment type="similarity">
    <text evidence="5">Belongs to the protein N5-glutamine methyltransferase family. PrmC subfamily.</text>
</comment>
<dbReference type="InterPro" id="IPR007848">
    <property type="entry name" value="Small_mtfrase_dom"/>
</dbReference>
<comment type="function">
    <text evidence="5">Methylates the class 1 translation termination release factors RF1/PrfA and RF2/PrfB on the glutamine residue of the universally conserved GGQ motif.</text>
</comment>
<comment type="caution">
    <text evidence="8">The sequence shown here is derived from an EMBL/GenBank/DDBJ whole genome shotgun (WGS) entry which is preliminary data.</text>
</comment>
<gene>
    <name evidence="5" type="primary">prmC</name>
    <name evidence="8" type="ORF">QO016_002256</name>
</gene>
<keyword evidence="9" id="KW-1185">Reference proteome</keyword>
<organism evidence="8 9">
    <name type="scientific">Methylobacterium persicinum</name>
    <dbReference type="NCBI Taxonomy" id="374426"/>
    <lineage>
        <taxon>Bacteria</taxon>
        <taxon>Pseudomonadati</taxon>
        <taxon>Pseudomonadota</taxon>
        <taxon>Alphaproteobacteria</taxon>
        <taxon>Hyphomicrobiales</taxon>
        <taxon>Methylobacteriaceae</taxon>
        <taxon>Methylobacterium</taxon>
    </lineage>
</organism>
<feature type="binding site" evidence="5">
    <location>
        <position position="196"/>
    </location>
    <ligand>
        <name>S-adenosyl-L-methionine</name>
        <dbReference type="ChEBI" id="CHEBI:59789"/>
    </ligand>
</feature>
<dbReference type="InterPro" id="IPR019874">
    <property type="entry name" value="RF_methyltr_PrmC"/>
</dbReference>
<reference evidence="8 9" key="1">
    <citation type="submission" date="2023-07" db="EMBL/GenBank/DDBJ databases">
        <title>Genomic Encyclopedia of Type Strains, Phase IV (KMG-IV): sequencing the most valuable type-strain genomes for metagenomic binning, comparative biology and taxonomic classification.</title>
        <authorList>
            <person name="Goeker M."/>
        </authorList>
    </citation>
    <scope>NUCLEOTIDE SEQUENCE [LARGE SCALE GENOMIC DNA]</scope>
    <source>
        <strain evidence="8 9">DSM 19562</strain>
    </source>
</reference>
<dbReference type="NCBIfam" id="TIGR03534">
    <property type="entry name" value="RF_mod_PrmC"/>
    <property type="match status" value="1"/>
</dbReference>
<evidence type="ECO:0000313" key="9">
    <source>
        <dbReference type="Proteomes" id="UP001236369"/>
    </source>
</evidence>
<dbReference type="Proteomes" id="UP001236369">
    <property type="component" value="Unassembled WGS sequence"/>
</dbReference>
<evidence type="ECO:0000256" key="5">
    <source>
        <dbReference type="HAMAP-Rule" id="MF_02126"/>
    </source>
</evidence>
<dbReference type="Gene3D" id="3.40.50.150">
    <property type="entry name" value="Vaccinia Virus protein VP39"/>
    <property type="match status" value="1"/>
</dbReference>
<feature type="domain" description="Methyltransferase small" evidence="6">
    <location>
        <begin position="117"/>
        <end position="202"/>
    </location>
</feature>
<dbReference type="SUPFAM" id="SSF53335">
    <property type="entry name" value="S-adenosyl-L-methionine-dependent methyltransferases"/>
    <property type="match status" value="1"/>
</dbReference>
<feature type="binding site" evidence="5">
    <location>
        <begin position="196"/>
        <end position="199"/>
    </location>
    <ligand>
        <name>substrate</name>
    </ligand>
</feature>
<feature type="binding site" evidence="5">
    <location>
        <begin position="130"/>
        <end position="134"/>
    </location>
    <ligand>
        <name>S-adenosyl-L-methionine</name>
        <dbReference type="ChEBI" id="CHEBI:59789"/>
    </ligand>
</feature>
<dbReference type="InterPro" id="IPR050320">
    <property type="entry name" value="N5-glutamine_MTase"/>
</dbReference>
<dbReference type="GO" id="GO:0102559">
    <property type="term" value="F:peptide chain release factor N(5)-glutamine methyltransferase activity"/>
    <property type="evidence" value="ECO:0007669"/>
    <property type="project" value="UniProtKB-EC"/>
</dbReference>
<keyword evidence="1 5" id="KW-0489">Methyltransferase</keyword>
<dbReference type="Gene3D" id="1.10.8.10">
    <property type="entry name" value="DNA helicase RuvA subunit, C-terminal domain"/>
    <property type="match status" value="1"/>
</dbReference>
<dbReference type="CDD" id="cd02440">
    <property type="entry name" value="AdoMet_MTases"/>
    <property type="match status" value="1"/>
</dbReference>
<keyword evidence="2 5" id="KW-0808">Transferase</keyword>
<name>A0ABU0HKB9_9HYPH</name>
<evidence type="ECO:0000256" key="2">
    <source>
        <dbReference type="ARBA" id="ARBA00022679"/>
    </source>
</evidence>
<feature type="binding site" evidence="5">
    <location>
        <position position="182"/>
    </location>
    <ligand>
        <name>S-adenosyl-L-methionine</name>
        <dbReference type="ChEBI" id="CHEBI:59789"/>
    </ligand>
</feature>
<dbReference type="PANTHER" id="PTHR18895:SF74">
    <property type="entry name" value="MTRF1L RELEASE FACTOR GLUTAMINE METHYLTRANSFERASE"/>
    <property type="match status" value="1"/>
</dbReference>
<evidence type="ECO:0000256" key="4">
    <source>
        <dbReference type="ARBA" id="ARBA00048391"/>
    </source>
</evidence>
<feature type="binding site" evidence="5">
    <location>
        <position position="153"/>
    </location>
    <ligand>
        <name>S-adenosyl-L-methionine</name>
        <dbReference type="ChEBI" id="CHEBI:59789"/>
    </ligand>
</feature>
<evidence type="ECO:0000259" key="6">
    <source>
        <dbReference type="Pfam" id="PF05175"/>
    </source>
</evidence>
<dbReference type="PANTHER" id="PTHR18895">
    <property type="entry name" value="HEMK METHYLTRANSFERASE"/>
    <property type="match status" value="1"/>
</dbReference>
<dbReference type="NCBIfam" id="TIGR00536">
    <property type="entry name" value="hemK_fam"/>
    <property type="match status" value="1"/>
</dbReference>
<evidence type="ECO:0000313" key="8">
    <source>
        <dbReference type="EMBL" id="MDQ0442759.1"/>
    </source>
</evidence>
<dbReference type="Pfam" id="PF05175">
    <property type="entry name" value="MTS"/>
    <property type="match status" value="1"/>
</dbReference>
<dbReference type="InterPro" id="IPR029063">
    <property type="entry name" value="SAM-dependent_MTases_sf"/>
</dbReference>
<dbReference type="Pfam" id="PF17827">
    <property type="entry name" value="PrmC_N"/>
    <property type="match status" value="1"/>
</dbReference>
<accession>A0ABU0HKB9</accession>
<evidence type="ECO:0000256" key="1">
    <source>
        <dbReference type="ARBA" id="ARBA00022603"/>
    </source>
</evidence>
<comment type="catalytic activity">
    <reaction evidence="4 5">
        <text>L-glutaminyl-[peptide chain release factor] + S-adenosyl-L-methionine = N(5)-methyl-L-glutaminyl-[peptide chain release factor] + S-adenosyl-L-homocysteine + H(+)</text>
        <dbReference type="Rhea" id="RHEA:42896"/>
        <dbReference type="Rhea" id="RHEA-COMP:10271"/>
        <dbReference type="Rhea" id="RHEA-COMP:10272"/>
        <dbReference type="ChEBI" id="CHEBI:15378"/>
        <dbReference type="ChEBI" id="CHEBI:30011"/>
        <dbReference type="ChEBI" id="CHEBI:57856"/>
        <dbReference type="ChEBI" id="CHEBI:59789"/>
        <dbReference type="ChEBI" id="CHEBI:61891"/>
        <dbReference type="EC" id="2.1.1.297"/>
    </reaction>
</comment>
<evidence type="ECO:0000256" key="3">
    <source>
        <dbReference type="ARBA" id="ARBA00022691"/>
    </source>
</evidence>
<evidence type="ECO:0000259" key="7">
    <source>
        <dbReference type="Pfam" id="PF17827"/>
    </source>
</evidence>
<feature type="domain" description="Release factor glutamine methyltransferase N-terminal" evidence="7">
    <location>
        <begin position="16"/>
        <end position="84"/>
    </location>
</feature>
<dbReference type="RefSeq" id="WP_238247886.1">
    <property type="nucleotide sequence ID" value="NZ_BPQX01000014.1"/>
</dbReference>
<dbReference type="EC" id="2.1.1.297" evidence="5"/>
<sequence length="291" mass="30250">MNGGGGLDALTGRRAALRLAAAHLAAAGIPDAEREARFLVMGLLGLEPRDLALDGDRPVGEAAPLVRAALDRRAMGEPVARILGAWEFWGLPFVLVPETLVPRPDTETVVEAALAALPDRTAPLRILDLGTGSGCILVALLSELPRAVGIGLDRSEPALRAARTNAIANGTGGRALVACGNWCDPLRGPFDLVVSNPPYIAAGDIPGLDREVAQHDPRAALDGGADGLDAYRQILGSLGRGRLLKPGAPAVVEIGYDQAEAVRTIGIAAGLRVAKLSRDLPGHDRALTFTH</sequence>
<protein>
    <recommendedName>
        <fullName evidence="5">Release factor glutamine methyltransferase</fullName>
        <shortName evidence="5">RF MTase</shortName>
        <ecNumber evidence="5">2.1.1.297</ecNumber>
    </recommendedName>
    <alternativeName>
        <fullName evidence="5">N5-glutamine methyltransferase PrmC</fullName>
    </alternativeName>
    <alternativeName>
        <fullName evidence="5">Protein-(glutamine-N5) MTase PrmC</fullName>
    </alternativeName>
    <alternativeName>
        <fullName evidence="5">Protein-glutamine N-methyltransferase PrmC</fullName>
    </alternativeName>
</protein>
<dbReference type="InterPro" id="IPR040758">
    <property type="entry name" value="PrmC_N"/>
</dbReference>
<dbReference type="InterPro" id="IPR004556">
    <property type="entry name" value="HemK-like"/>
</dbReference>
<dbReference type="EMBL" id="JAUSVV010000004">
    <property type="protein sequence ID" value="MDQ0442759.1"/>
    <property type="molecule type" value="Genomic_DNA"/>
</dbReference>
<dbReference type="InterPro" id="IPR002052">
    <property type="entry name" value="DNA_methylase_N6_adenine_CS"/>
</dbReference>
<dbReference type="HAMAP" id="MF_02126">
    <property type="entry name" value="RF_methyltr_PrmC"/>
    <property type="match status" value="1"/>
</dbReference>
<dbReference type="GO" id="GO:0032259">
    <property type="term" value="P:methylation"/>
    <property type="evidence" value="ECO:0007669"/>
    <property type="project" value="UniProtKB-KW"/>
</dbReference>